<accession>A0ABR9QPE5</accession>
<dbReference type="InterPro" id="IPR005861">
    <property type="entry name" value="HisP_aminotrans"/>
</dbReference>
<comment type="subunit">
    <text evidence="3 9">Homodimer.</text>
</comment>
<comment type="caution">
    <text evidence="11">The sequence shown here is derived from an EMBL/GenBank/DDBJ whole genome shotgun (WGS) entry which is preliminary data.</text>
</comment>
<dbReference type="HAMAP" id="MF_01023">
    <property type="entry name" value="HisC_aminotrans_2"/>
    <property type="match status" value="1"/>
</dbReference>
<dbReference type="Gene3D" id="3.40.640.10">
    <property type="entry name" value="Type I PLP-dependent aspartate aminotransferase-like (Major domain)"/>
    <property type="match status" value="1"/>
</dbReference>
<dbReference type="InterPro" id="IPR015422">
    <property type="entry name" value="PyrdxlP-dep_Trfase_small"/>
</dbReference>
<keyword evidence="9" id="KW-0028">Amino-acid biosynthesis</keyword>
<evidence type="ECO:0000259" key="10">
    <source>
        <dbReference type="Pfam" id="PF00155"/>
    </source>
</evidence>
<reference evidence="11 12" key="1">
    <citation type="submission" date="2020-10" db="EMBL/GenBank/DDBJ databases">
        <title>Bacillus sp. HD4P25, an endophyte from a halophyte.</title>
        <authorList>
            <person name="Sun J.-Q."/>
        </authorList>
    </citation>
    <scope>NUCLEOTIDE SEQUENCE [LARGE SCALE GENOMIC DNA]</scope>
    <source>
        <strain evidence="11 12">YIM 93174</strain>
    </source>
</reference>
<gene>
    <name evidence="9" type="primary">hisC</name>
    <name evidence="11" type="ORF">IMZ08_19750</name>
</gene>
<feature type="modified residue" description="N6-(pyridoxal phosphate)lysine" evidence="9">
    <location>
        <position position="222"/>
    </location>
</feature>
<evidence type="ECO:0000256" key="6">
    <source>
        <dbReference type="ARBA" id="ARBA00022898"/>
    </source>
</evidence>
<dbReference type="InterPro" id="IPR001917">
    <property type="entry name" value="Aminotrans_II_pyridoxalP_BS"/>
</dbReference>
<evidence type="ECO:0000256" key="8">
    <source>
        <dbReference type="ARBA" id="ARBA00047481"/>
    </source>
</evidence>
<evidence type="ECO:0000313" key="12">
    <source>
        <dbReference type="Proteomes" id="UP001516662"/>
    </source>
</evidence>
<evidence type="ECO:0000256" key="5">
    <source>
        <dbReference type="ARBA" id="ARBA00022679"/>
    </source>
</evidence>
<evidence type="ECO:0000256" key="1">
    <source>
        <dbReference type="ARBA" id="ARBA00001933"/>
    </source>
</evidence>
<evidence type="ECO:0000256" key="4">
    <source>
        <dbReference type="ARBA" id="ARBA00022576"/>
    </source>
</evidence>
<dbReference type="InterPro" id="IPR004839">
    <property type="entry name" value="Aminotransferase_I/II_large"/>
</dbReference>
<keyword evidence="4 9" id="KW-0032">Aminotransferase</keyword>
<proteinExistence type="inferred from homology"/>
<dbReference type="PROSITE" id="PS00599">
    <property type="entry name" value="AA_TRANSFER_CLASS_2"/>
    <property type="match status" value="1"/>
</dbReference>
<evidence type="ECO:0000256" key="7">
    <source>
        <dbReference type="ARBA" id="ARBA00023102"/>
    </source>
</evidence>
<keyword evidence="5 9" id="KW-0808">Transferase</keyword>
<dbReference type="PANTHER" id="PTHR43643:SF3">
    <property type="entry name" value="HISTIDINOL-PHOSPHATE AMINOTRANSFERASE"/>
    <property type="match status" value="1"/>
</dbReference>
<dbReference type="Gene3D" id="3.90.1150.10">
    <property type="entry name" value="Aspartate Aminotransferase, domain 1"/>
    <property type="match status" value="1"/>
</dbReference>
<keyword evidence="6 9" id="KW-0663">Pyridoxal phosphate</keyword>
<comment type="catalytic activity">
    <reaction evidence="8 9">
        <text>L-histidinol phosphate + 2-oxoglutarate = 3-(imidazol-4-yl)-2-oxopropyl phosphate + L-glutamate</text>
        <dbReference type="Rhea" id="RHEA:23744"/>
        <dbReference type="ChEBI" id="CHEBI:16810"/>
        <dbReference type="ChEBI" id="CHEBI:29985"/>
        <dbReference type="ChEBI" id="CHEBI:57766"/>
        <dbReference type="ChEBI" id="CHEBI:57980"/>
        <dbReference type="EC" id="2.6.1.9"/>
    </reaction>
</comment>
<keyword evidence="7 9" id="KW-0368">Histidine biosynthesis</keyword>
<dbReference type="CDD" id="cd00609">
    <property type="entry name" value="AAT_like"/>
    <property type="match status" value="1"/>
</dbReference>
<comment type="pathway">
    <text evidence="2 9">Amino-acid biosynthesis; L-histidine biosynthesis; L-histidine from 5-phospho-alpha-D-ribose 1-diphosphate: step 7/9.</text>
</comment>
<comment type="similarity">
    <text evidence="9">Belongs to the class-II pyridoxal-phosphate-dependent aminotransferase family. Histidinol-phosphate aminotransferase subfamily.</text>
</comment>
<dbReference type="RefSeq" id="WP_193539529.1">
    <property type="nucleotide sequence ID" value="NZ_JADCLJ010000024.1"/>
</dbReference>
<organism evidence="11 12">
    <name type="scientific">Litchfieldia luteola</name>
    <dbReference type="NCBI Taxonomy" id="682179"/>
    <lineage>
        <taxon>Bacteria</taxon>
        <taxon>Bacillati</taxon>
        <taxon>Bacillota</taxon>
        <taxon>Bacilli</taxon>
        <taxon>Bacillales</taxon>
        <taxon>Bacillaceae</taxon>
        <taxon>Litchfieldia</taxon>
    </lineage>
</organism>
<dbReference type="Pfam" id="PF00155">
    <property type="entry name" value="Aminotran_1_2"/>
    <property type="match status" value="1"/>
</dbReference>
<name>A0ABR9QPE5_9BACI</name>
<comment type="cofactor">
    <cofactor evidence="1 9">
        <name>pyridoxal 5'-phosphate</name>
        <dbReference type="ChEBI" id="CHEBI:597326"/>
    </cofactor>
</comment>
<dbReference type="InterPro" id="IPR015424">
    <property type="entry name" value="PyrdxlP-dep_Trfase"/>
</dbReference>
<evidence type="ECO:0000256" key="9">
    <source>
        <dbReference type="HAMAP-Rule" id="MF_01023"/>
    </source>
</evidence>
<dbReference type="SUPFAM" id="SSF53383">
    <property type="entry name" value="PLP-dependent transferases"/>
    <property type="match status" value="1"/>
</dbReference>
<protein>
    <recommendedName>
        <fullName evidence="9">Histidinol-phosphate aminotransferase</fullName>
        <ecNumber evidence="9">2.6.1.9</ecNumber>
    </recommendedName>
    <alternativeName>
        <fullName evidence="9">Imidazole acetol-phosphate transaminase</fullName>
    </alternativeName>
</protein>
<dbReference type="InterPro" id="IPR050106">
    <property type="entry name" value="HistidinolP_aminotransfase"/>
</dbReference>
<dbReference type="NCBIfam" id="TIGR01141">
    <property type="entry name" value="hisC"/>
    <property type="match status" value="1"/>
</dbReference>
<dbReference type="Proteomes" id="UP001516662">
    <property type="component" value="Unassembled WGS sequence"/>
</dbReference>
<feature type="domain" description="Aminotransferase class I/classII large" evidence="10">
    <location>
        <begin position="30"/>
        <end position="353"/>
    </location>
</feature>
<dbReference type="GO" id="GO:0004400">
    <property type="term" value="F:histidinol-phosphate transaminase activity"/>
    <property type="evidence" value="ECO:0007669"/>
    <property type="project" value="UniProtKB-EC"/>
</dbReference>
<dbReference type="InterPro" id="IPR015421">
    <property type="entry name" value="PyrdxlP-dep_Trfase_major"/>
</dbReference>
<dbReference type="PANTHER" id="PTHR43643">
    <property type="entry name" value="HISTIDINOL-PHOSPHATE AMINOTRANSFERASE 2"/>
    <property type="match status" value="1"/>
</dbReference>
<sequence>MKVKNQLLQLKPYLPGKSVDAVKKEYGLEKITKLASNENPFGTSEKAKMAIFNCVDSLVSYPDGYSTNVREKVAKHLGVDESQIIFGNGSDEVIQIICRSYLSAGKNTVSAWPTFSQYRHNAIIEGAEVREVPLQNGKHDLEGMLASVDNDTSVVWVCNPNNPSGTYVNNQELVSFLDKIPSHVLVVIDEAYFEYVTAEDYPETIKLLKNYRNLIILRTFSKAYGLAALRIGYGVASSQLIKEIEPAREPFNNNKLAQAAAAAAMEDQEFILDCKRKNKEGLEQYYAFCSKHNLSYYKSEGNFILIDFNRQGDEVFQYLLERGYIVRSGNALGFPTAIRITIGTQEQNEGIISTLTEMLEENNVVC</sequence>
<evidence type="ECO:0000256" key="3">
    <source>
        <dbReference type="ARBA" id="ARBA00011738"/>
    </source>
</evidence>
<dbReference type="EMBL" id="JADCLJ010000024">
    <property type="protein sequence ID" value="MBE4910276.1"/>
    <property type="molecule type" value="Genomic_DNA"/>
</dbReference>
<keyword evidence="12" id="KW-1185">Reference proteome</keyword>
<evidence type="ECO:0000256" key="2">
    <source>
        <dbReference type="ARBA" id="ARBA00005011"/>
    </source>
</evidence>
<dbReference type="EC" id="2.6.1.9" evidence="9"/>
<evidence type="ECO:0000313" key="11">
    <source>
        <dbReference type="EMBL" id="MBE4910276.1"/>
    </source>
</evidence>